<dbReference type="EMBL" id="OZ075144">
    <property type="protein sequence ID" value="CAL5042462.1"/>
    <property type="molecule type" value="Genomic_DNA"/>
</dbReference>
<feature type="domain" description="Bifunctional inhibitor/plant lipid transfer protein/seed storage helical" evidence="3">
    <location>
        <begin position="37"/>
        <end position="121"/>
    </location>
</feature>
<dbReference type="PRINTS" id="PR00382">
    <property type="entry name" value="LIPIDTRNSFER"/>
</dbReference>
<evidence type="ECO:0000256" key="1">
    <source>
        <dbReference type="RuleBase" id="RU000628"/>
    </source>
</evidence>
<dbReference type="Pfam" id="PF00234">
    <property type="entry name" value="Tryp_alpha_amyl"/>
    <property type="match status" value="1"/>
</dbReference>
<evidence type="ECO:0000256" key="2">
    <source>
        <dbReference type="SAM" id="SignalP"/>
    </source>
</evidence>
<sequence length="125" mass="13008">MKKITITSVFAVLLLATMALAAQQPAAAPARAAGISCIGLLNDLSLCLDFLQGDADEPNDRCCQGVKKIFAAADTTAAKQATCKCLKSAFNLVDADLYATQTLTGDCGVPLSYTISPDTDCSDIE</sequence>
<dbReference type="SMART" id="SM00499">
    <property type="entry name" value="AAI"/>
    <property type="match status" value="1"/>
</dbReference>
<comment type="similarity">
    <text evidence="1">Belongs to the plant LTP family.</text>
</comment>
<organism evidence="5 6">
    <name type="scientific">Urochloa decumbens</name>
    <dbReference type="NCBI Taxonomy" id="240449"/>
    <lineage>
        <taxon>Eukaryota</taxon>
        <taxon>Viridiplantae</taxon>
        <taxon>Streptophyta</taxon>
        <taxon>Embryophyta</taxon>
        <taxon>Tracheophyta</taxon>
        <taxon>Spermatophyta</taxon>
        <taxon>Magnoliopsida</taxon>
        <taxon>Liliopsida</taxon>
        <taxon>Poales</taxon>
        <taxon>Poaceae</taxon>
        <taxon>PACMAD clade</taxon>
        <taxon>Panicoideae</taxon>
        <taxon>Panicodae</taxon>
        <taxon>Paniceae</taxon>
        <taxon>Melinidinae</taxon>
        <taxon>Urochloa</taxon>
    </lineage>
</organism>
<evidence type="ECO:0000313" key="4">
    <source>
        <dbReference type="EMBL" id="CAL5038873.1"/>
    </source>
</evidence>
<evidence type="ECO:0000313" key="6">
    <source>
        <dbReference type="Proteomes" id="UP001497457"/>
    </source>
</evidence>
<dbReference type="Proteomes" id="UP001497457">
    <property type="component" value="Chromosome 34rd"/>
</dbReference>
<comment type="function">
    <text evidence="1">Plant non-specific lipid-transfer proteins transfer phospholipids as well as galactolipids across membranes. May play a role in wax or cutin deposition in the cell walls of expanding epidermal cells and certain secretory tissues.</text>
</comment>
<dbReference type="Gene3D" id="1.10.110.10">
    <property type="entry name" value="Plant lipid-transfer and hydrophobic proteins"/>
    <property type="match status" value="1"/>
</dbReference>
<accession>A0ABC9DQP8</accession>
<dbReference type="InterPro" id="IPR036312">
    <property type="entry name" value="Bifun_inhib/LTP/seed_sf"/>
</dbReference>
<dbReference type="CDD" id="cd01960">
    <property type="entry name" value="nsLTP1"/>
    <property type="match status" value="1"/>
</dbReference>
<dbReference type="SUPFAM" id="SSF47699">
    <property type="entry name" value="Bifunctional inhibitor/lipid-transfer protein/seed storage 2S albumin"/>
    <property type="match status" value="1"/>
</dbReference>
<dbReference type="PANTHER" id="PTHR33076">
    <property type="entry name" value="NON-SPECIFIC LIPID-TRANSFER PROTEIN 2-RELATED"/>
    <property type="match status" value="1"/>
</dbReference>
<dbReference type="GO" id="GO:0008289">
    <property type="term" value="F:lipid binding"/>
    <property type="evidence" value="ECO:0007669"/>
    <property type="project" value="UniProtKB-KW"/>
</dbReference>
<evidence type="ECO:0000313" key="5">
    <source>
        <dbReference type="EMBL" id="CAL5042462.1"/>
    </source>
</evidence>
<evidence type="ECO:0000259" key="3">
    <source>
        <dbReference type="SMART" id="SM00499"/>
    </source>
</evidence>
<keyword evidence="6" id="KW-1185">Reference proteome</keyword>
<proteinExistence type="inferred from homology"/>
<gene>
    <name evidence="4" type="ORF">URODEC1_LOCUS85226</name>
    <name evidence="5" type="ORF">URODEC1_LOCUS87220</name>
</gene>
<reference evidence="6" key="1">
    <citation type="submission" date="2024-06" db="EMBL/GenBank/DDBJ databases">
        <authorList>
            <person name="Ryan C."/>
        </authorList>
    </citation>
    <scope>NUCLEOTIDE SEQUENCE [LARGE SCALE GENOMIC DNA]</scope>
</reference>
<keyword evidence="2" id="KW-0732">Signal</keyword>
<keyword evidence="1" id="KW-0813">Transport</keyword>
<dbReference type="EMBL" id="OZ075143">
    <property type="protein sequence ID" value="CAL5038873.1"/>
    <property type="molecule type" value="Genomic_DNA"/>
</dbReference>
<dbReference type="Proteomes" id="UP001497457">
    <property type="component" value="Chromosome 33rd"/>
</dbReference>
<feature type="signal peptide" evidence="2">
    <location>
        <begin position="1"/>
        <end position="21"/>
    </location>
</feature>
<dbReference type="InterPro" id="IPR000528">
    <property type="entry name" value="Plant_nsLTP"/>
</dbReference>
<dbReference type="InterPro" id="IPR016140">
    <property type="entry name" value="Bifunc_inhib/LTP/seed_store"/>
</dbReference>
<protein>
    <recommendedName>
        <fullName evidence="1">Non-specific lipid-transfer protein</fullName>
    </recommendedName>
</protein>
<reference evidence="5 6" key="2">
    <citation type="submission" date="2024-10" db="EMBL/GenBank/DDBJ databases">
        <authorList>
            <person name="Ryan C."/>
        </authorList>
    </citation>
    <scope>NUCLEOTIDE SEQUENCE [LARGE SCALE GENOMIC DNA]</scope>
</reference>
<keyword evidence="1" id="KW-0446">Lipid-binding</keyword>
<name>A0ABC9DQP8_9POAL</name>
<dbReference type="AlphaFoldDB" id="A0ABC9DQP8"/>
<feature type="chain" id="PRO_5044721813" description="Non-specific lipid-transfer protein" evidence="2">
    <location>
        <begin position="22"/>
        <end position="125"/>
    </location>
</feature>